<protein>
    <submittedName>
        <fullName evidence="1">Uncharacterized protein</fullName>
    </submittedName>
</protein>
<gene>
    <name evidence="1" type="ORF">DIABBA_LOCUS8469</name>
</gene>
<dbReference type="Proteomes" id="UP001153709">
    <property type="component" value="Chromosome 5"/>
</dbReference>
<organism evidence="1 2">
    <name type="scientific">Diabrotica balteata</name>
    <name type="common">Banded cucumber beetle</name>
    <dbReference type="NCBI Taxonomy" id="107213"/>
    <lineage>
        <taxon>Eukaryota</taxon>
        <taxon>Metazoa</taxon>
        <taxon>Ecdysozoa</taxon>
        <taxon>Arthropoda</taxon>
        <taxon>Hexapoda</taxon>
        <taxon>Insecta</taxon>
        <taxon>Pterygota</taxon>
        <taxon>Neoptera</taxon>
        <taxon>Endopterygota</taxon>
        <taxon>Coleoptera</taxon>
        <taxon>Polyphaga</taxon>
        <taxon>Cucujiformia</taxon>
        <taxon>Chrysomeloidea</taxon>
        <taxon>Chrysomelidae</taxon>
        <taxon>Galerucinae</taxon>
        <taxon>Diabroticina</taxon>
        <taxon>Diabroticites</taxon>
        <taxon>Diabrotica</taxon>
    </lineage>
</organism>
<feature type="non-terminal residue" evidence="1">
    <location>
        <position position="1"/>
    </location>
</feature>
<evidence type="ECO:0000313" key="1">
    <source>
        <dbReference type="EMBL" id="CAG9835254.1"/>
    </source>
</evidence>
<dbReference type="AlphaFoldDB" id="A0A9N9XDM7"/>
<feature type="non-terminal residue" evidence="1">
    <location>
        <position position="30"/>
    </location>
</feature>
<reference evidence="1" key="1">
    <citation type="submission" date="2022-01" db="EMBL/GenBank/DDBJ databases">
        <authorList>
            <person name="King R."/>
        </authorList>
    </citation>
    <scope>NUCLEOTIDE SEQUENCE</scope>
</reference>
<sequence>KGAQETADRKKVTTSKVLGVCVTPAHQLWV</sequence>
<accession>A0A9N9XDM7</accession>
<proteinExistence type="predicted"/>
<evidence type="ECO:0000313" key="2">
    <source>
        <dbReference type="Proteomes" id="UP001153709"/>
    </source>
</evidence>
<dbReference type="EMBL" id="OU898280">
    <property type="protein sequence ID" value="CAG9835254.1"/>
    <property type="molecule type" value="Genomic_DNA"/>
</dbReference>
<name>A0A9N9XDM7_DIABA</name>
<keyword evidence="2" id="KW-1185">Reference proteome</keyword>